<feature type="transmembrane region" description="Helical" evidence="9">
    <location>
        <begin position="702"/>
        <end position="722"/>
    </location>
</feature>
<feature type="domain" description="ABC transporter" evidence="10">
    <location>
        <begin position="254"/>
        <end position="501"/>
    </location>
</feature>
<gene>
    <name evidence="11" type="ORF">EJ419_08070</name>
</gene>
<dbReference type="OrthoDB" id="501320at2"/>
<dbReference type="InterPro" id="IPR015856">
    <property type="entry name" value="ABC_transpr_CbiO/EcfA_su"/>
</dbReference>
<proteinExistence type="inferred from homology"/>
<dbReference type="InterPro" id="IPR003593">
    <property type="entry name" value="AAA+_ATPase"/>
</dbReference>
<dbReference type="Proteomes" id="UP000291289">
    <property type="component" value="Unassembled WGS sequence"/>
</dbReference>
<comment type="similarity">
    <text evidence="2">Belongs to the ABC transporter superfamily.</text>
</comment>
<comment type="caution">
    <text evidence="11">The sequence shown here is derived from an EMBL/GenBank/DDBJ whole genome shotgun (WGS) entry which is preliminary data.</text>
</comment>
<dbReference type="AlphaFoldDB" id="A0A4R0QYM4"/>
<dbReference type="GO" id="GO:0043190">
    <property type="term" value="C:ATP-binding cassette (ABC) transporter complex"/>
    <property type="evidence" value="ECO:0007669"/>
    <property type="project" value="TreeGrafter"/>
</dbReference>
<evidence type="ECO:0000256" key="2">
    <source>
        <dbReference type="ARBA" id="ARBA00005417"/>
    </source>
</evidence>
<evidence type="ECO:0000313" key="12">
    <source>
        <dbReference type="Proteomes" id="UP000291289"/>
    </source>
</evidence>
<evidence type="ECO:0000256" key="3">
    <source>
        <dbReference type="ARBA" id="ARBA00022448"/>
    </source>
</evidence>
<dbReference type="PANTHER" id="PTHR43553">
    <property type="entry name" value="HEAVY METAL TRANSPORTER"/>
    <property type="match status" value="1"/>
</dbReference>
<dbReference type="GO" id="GO:0005524">
    <property type="term" value="F:ATP binding"/>
    <property type="evidence" value="ECO:0007669"/>
    <property type="project" value="UniProtKB-KW"/>
</dbReference>
<keyword evidence="7 9" id="KW-1133">Transmembrane helix</keyword>
<dbReference type="Pfam" id="PF02361">
    <property type="entry name" value="CbiQ"/>
    <property type="match status" value="1"/>
</dbReference>
<keyword evidence="6 11" id="KW-0067">ATP-binding</keyword>
<feature type="transmembrane region" description="Helical" evidence="9">
    <location>
        <begin position="550"/>
        <end position="568"/>
    </location>
</feature>
<dbReference type="CDD" id="cd03225">
    <property type="entry name" value="ABC_cobalt_CbiO_domain1"/>
    <property type="match status" value="2"/>
</dbReference>
<evidence type="ECO:0000256" key="9">
    <source>
        <dbReference type="SAM" id="Phobius"/>
    </source>
</evidence>
<evidence type="ECO:0000256" key="6">
    <source>
        <dbReference type="ARBA" id="ARBA00022840"/>
    </source>
</evidence>
<feature type="transmembrane region" description="Helical" evidence="9">
    <location>
        <begin position="575"/>
        <end position="596"/>
    </location>
</feature>
<evidence type="ECO:0000256" key="1">
    <source>
        <dbReference type="ARBA" id="ARBA00004141"/>
    </source>
</evidence>
<dbReference type="Gene3D" id="3.40.50.300">
    <property type="entry name" value="P-loop containing nucleotide triphosphate hydrolases"/>
    <property type="match status" value="2"/>
</dbReference>
<protein>
    <submittedName>
        <fullName evidence="11">ATP-binding cassette domain-containing protein</fullName>
    </submittedName>
</protein>
<dbReference type="InterPro" id="IPR017871">
    <property type="entry name" value="ABC_transporter-like_CS"/>
</dbReference>
<evidence type="ECO:0000259" key="10">
    <source>
        <dbReference type="PROSITE" id="PS50893"/>
    </source>
</evidence>
<name>A0A4R0QYM4_9BIFI</name>
<evidence type="ECO:0000313" key="11">
    <source>
        <dbReference type="EMBL" id="TCD53586.1"/>
    </source>
</evidence>
<dbReference type="EMBL" id="RXLP01000027">
    <property type="protein sequence ID" value="TCD53586.1"/>
    <property type="molecule type" value="Genomic_DNA"/>
</dbReference>
<organism evidence="11 12">
    <name type="scientific">Alloscardovia theropitheci</name>
    <dbReference type="NCBI Taxonomy" id="2496842"/>
    <lineage>
        <taxon>Bacteria</taxon>
        <taxon>Bacillati</taxon>
        <taxon>Actinomycetota</taxon>
        <taxon>Actinomycetes</taxon>
        <taxon>Bifidobacteriales</taxon>
        <taxon>Bifidobacteriaceae</taxon>
        <taxon>Alloscardovia</taxon>
    </lineage>
</organism>
<dbReference type="GO" id="GO:0042626">
    <property type="term" value="F:ATPase-coupled transmembrane transporter activity"/>
    <property type="evidence" value="ECO:0007669"/>
    <property type="project" value="TreeGrafter"/>
</dbReference>
<accession>A0A4R0QYM4</accession>
<dbReference type="InterPro" id="IPR050095">
    <property type="entry name" value="ECF_ABC_transporter_ATP-bd"/>
</dbReference>
<dbReference type="GO" id="GO:0016887">
    <property type="term" value="F:ATP hydrolysis activity"/>
    <property type="evidence" value="ECO:0007669"/>
    <property type="project" value="InterPro"/>
</dbReference>
<dbReference type="InterPro" id="IPR003439">
    <property type="entry name" value="ABC_transporter-like_ATP-bd"/>
</dbReference>
<evidence type="ECO:0000256" key="8">
    <source>
        <dbReference type="ARBA" id="ARBA00023136"/>
    </source>
</evidence>
<dbReference type="InterPro" id="IPR027417">
    <property type="entry name" value="P-loop_NTPase"/>
</dbReference>
<evidence type="ECO:0000256" key="7">
    <source>
        <dbReference type="ARBA" id="ARBA00022989"/>
    </source>
</evidence>
<dbReference type="SUPFAM" id="SSF52540">
    <property type="entry name" value="P-loop containing nucleoside triphosphate hydrolases"/>
    <property type="match status" value="2"/>
</dbReference>
<dbReference type="Pfam" id="PF00005">
    <property type="entry name" value="ABC_tran"/>
    <property type="match status" value="2"/>
</dbReference>
<evidence type="ECO:0000256" key="5">
    <source>
        <dbReference type="ARBA" id="ARBA00022741"/>
    </source>
</evidence>
<keyword evidence="12" id="KW-1185">Reference proteome</keyword>
<dbReference type="PROSITE" id="PS00211">
    <property type="entry name" value="ABC_TRANSPORTER_1"/>
    <property type="match status" value="2"/>
</dbReference>
<keyword evidence="5" id="KW-0547">Nucleotide-binding</keyword>
<dbReference type="InterPro" id="IPR003339">
    <property type="entry name" value="ABC/ECF_trnsptr_transmembrane"/>
</dbReference>
<dbReference type="RefSeq" id="WP_131285383.1">
    <property type="nucleotide sequence ID" value="NZ_RXLP01000027.1"/>
</dbReference>
<dbReference type="PROSITE" id="PS50893">
    <property type="entry name" value="ABC_TRANSPORTER_2"/>
    <property type="match status" value="2"/>
</dbReference>
<dbReference type="CDD" id="cd16914">
    <property type="entry name" value="EcfT"/>
    <property type="match status" value="1"/>
</dbReference>
<dbReference type="SMART" id="SM00382">
    <property type="entry name" value="AAA"/>
    <property type="match status" value="2"/>
</dbReference>
<reference evidence="11 12" key="1">
    <citation type="submission" date="2018-12" db="EMBL/GenBank/DDBJ databases">
        <title>Alloscrdovia theropitheci sp. nov: a novel taxon from the feces of the bleeding-herat monkey (Theropithecus geleda).</title>
        <authorList>
            <person name="Modesto M."/>
        </authorList>
    </citation>
    <scope>NUCLEOTIDE SEQUENCE [LARGE SCALE GENOMIC DNA]</scope>
    <source>
        <strain evidence="11 12">GLDI4/2</strain>
    </source>
</reference>
<sequence length="732" mass="80177">MGARIEITHWSYRYPLKEDWAVKDVNLNVAAGEKILLTGRSGWGKSTLLQAIAGIVGDTEDGGQALGTIMIDDESALEKHGCVGLIMQDPESQIVFARVIDNATFGGENLGVDRKEILSRTHNALSTVHLDKDCGIEPDHLAQELSGGQIQRLSIASIMVMQPDVIICDEPTANLDPEGVKDVVVAIGQIAEEIGATLIVVDHNDTVWEPIIDRKVILDAGYENNDFKEQIAKLREEIKIPEYERSSSKSIQAMRAHALQCGFEGQNVGHEFTGEFNTHEITAITGVNGAGKTTLAMTLAGLLPAISGDVSVSEDIRADIASCDPHEWESRELAPRIQFVFQNPEHQFVTNSVLLEMISALRISHPQLDEKGLRSLAINRLAYYELELQSNQNPYTLSGGQKRRLTVACAIEANPRILIVDEPTYGQDPITWMALVKMFAQLRDSGTCIITVTHDRDFIEMLGAREIELSPLEISHASVKDGDDDIHVFAKSSQSHFVSSLNPITRLGIGIIIGLPLIVSLDIISASVALGLEFVIAMVLGFSLKTLARYTWPVLIGAAGSFITVMMYNAQHSWILALATAIRVIAMGAPAIVMVMRIDPTDLADAFVQKLHISDRFVYAALAGFRLLPFLRVDLESIHQARAIRAIQSRSRLKKLRDDAVSLLVLAIRRSTTLSIVMQARGFGSQVTRTHIRISRTHLRDWCALAVAIAVPVIALGVAYYGGTLNLFGNLV</sequence>
<comment type="subcellular location">
    <subcellularLocation>
        <location evidence="1">Membrane</location>
        <topology evidence="1">Multi-pass membrane protein</topology>
    </subcellularLocation>
</comment>
<feature type="domain" description="ABC transporter" evidence="10">
    <location>
        <begin position="5"/>
        <end position="245"/>
    </location>
</feature>
<feature type="transmembrane region" description="Helical" evidence="9">
    <location>
        <begin position="526"/>
        <end position="544"/>
    </location>
</feature>
<keyword evidence="4 9" id="KW-0812">Transmembrane</keyword>
<keyword evidence="8 9" id="KW-0472">Membrane</keyword>
<keyword evidence="3" id="KW-0813">Transport</keyword>
<evidence type="ECO:0000256" key="4">
    <source>
        <dbReference type="ARBA" id="ARBA00022692"/>
    </source>
</evidence>